<evidence type="ECO:0000313" key="6">
    <source>
        <dbReference type="Proteomes" id="UP000095042"/>
    </source>
</evidence>
<feature type="domain" description="Enoyl-CoA hydratase/isomerase" evidence="4">
    <location>
        <begin position="16"/>
        <end position="338"/>
    </location>
</feature>
<dbReference type="EC" id="3.1.2.4" evidence="2"/>
<evidence type="ECO:0000259" key="4">
    <source>
        <dbReference type="Pfam" id="PF16113"/>
    </source>
</evidence>
<dbReference type="GO" id="GO:0003860">
    <property type="term" value="F:3-hydroxyisobutyryl-CoA hydrolase activity"/>
    <property type="evidence" value="ECO:0007669"/>
    <property type="project" value="UniProtKB-EC"/>
</dbReference>
<dbReference type="RefSeq" id="WP_069624007.1">
    <property type="nucleotide sequence ID" value="NZ_LPWD01000226.1"/>
</dbReference>
<dbReference type="AlphaFoldDB" id="A0A1E3WB95"/>
<accession>A0A1E3WB95</accession>
<dbReference type="EMBL" id="LPWD01000226">
    <property type="protein sequence ID" value="ODS02792.1"/>
    <property type="molecule type" value="Genomic_DNA"/>
</dbReference>
<name>A0A1E3WB95_9HYPH</name>
<keyword evidence="3" id="KW-0378">Hydrolase</keyword>
<dbReference type="GO" id="GO:0006574">
    <property type="term" value="P:L-valine catabolic process"/>
    <property type="evidence" value="ECO:0007669"/>
    <property type="project" value="TreeGrafter"/>
</dbReference>
<evidence type="ECO:0000313" key="5">
    <source>
        <dbReference type="EMBL" id="ODS02792.1"/>
    </source>
</evidence>
<protein>
    <recommendedName>
        <fullName evidence="2">3-hydroxyisobutyryl-CoA hydrolase</fullName>
        <ecNumber evidence="2">3.1.2.4</ecNumber>
    </recommendedName>
</protein>
<dbReference type="InterPro" id="IPR029045">
    <property type="entry name" value="ClpP/crotonase-like_dom_sf"/>
</dbReference>
<dbReference type="PANTHER" id="PTHR43176">
    <property type="entry name" value="3-HYDROXYISOBUTYRYL-COA HYDROLASE-RELATED"/>
    <property type="match status" value="1"/>
</dbReference>
<evidence type="ECO:0000256" key="1">
    <source>
        <dbReference type="ARBA" id="ARBA00001709"/>
    </source>
</evidence>
<dbReference type="PANTHER" id="PTHR43176:SF3">
    <property type="entry name" value="3-HYDROXYISOBUTYRYL-COA HYDROLASE, MITOCHONDRIAL"/>
    <property type="match status" value="1"/>
</dbReference>
<dbReference type="Pfam" id="PF16113">
    <property type="entry name" value="ECH_2"/>
    <property type="match status" value="1"/>
</dbReference>
<evidence type="ECO:0000256" key="3">
    <source>
        <dbReference type="ARBA" id="ARBA00022801"/>
    </source>
</evidence>
<evidence type="ECO:0000256" key="2">
    <source>
        <dbReference type="ARBA" id="ARBA00011915"/>
    </source>
</evidence>
<dbReference type="InterPro" id="IPR045004">
    <property type="entry name" value="ECH_dom"/>
</dbReference>
<dbReference type="OrthoDB" id="9790967at2"/>
<comment type="catalytic activity">
    <reaction evidence="1">
        <text>3-hydroxy-2-methylpropanoyl-CoA + H2O = 3-hydroxy-2-methylpropanoate + CoA + H(+)</text>
        <dbReference type="Rhea" id="RHEA:20888"/>
        <dbReference type="ChEBI" id="CHEBI:11805"/>
        <dbReference type="ChEBI" id="CHEBI:15377"/>
        <dbReference type="ChEBI" id="CHEBI:15378"/>
        <dbReference type="ChEBI" id="CHEBI:57287"/>
        <dbReference type="ChEBI" id="CHEBI:57340"/>
        <dbReference type="EC" id="3.1.2.4"/>
    </reaction>
</comment>
<gene>
    <name evidence="5" type="ORF">AUC71_13350</name>
</gene>
<keyword evidence="6" id="KW-1185">Reference proteome</keyword>
<reference evidence="5 6" key="1">
    <citation type="journal article" date="2016" name="Environ. Microbiol.">
        <title>New Methyloceanibacter diversity from North Sea sediments includes methanotroph containing solely the soluble methane monooxygenase.</title>
        <authorList>
            <person name="Vekeman B."/>
            <person name="Kerckhof F.M."/>
            <person name="Cremers G."/>
            <person name="de Vos P."/>
            <person name="Vandamme P."/>
            <person name="Boon N."/>
            <person name="Op den Camp H.J."/>
            <person name="Heylen K."/>
        </authorList>
    </citation>
    <scope>NUCLEOTIDE SEQUENCE [LARGE SCALE GENOMIC DNA]</scope>
    <source>
        <strain evidence="5 6">R-67177</strain>
    </source>
</reference>
<dbReference type="Proteomes" id="UP000095042">
    <property type="component" value="Unassembled WGS sequence"/>
</dbReference>
<comment type="caution">
    <text evidence="5">The sequence shown here is derived from an EMBL/GenBank/DDBJ whole genome shotgun (WGS) entry which is preliminary data.</text>
</comment>
<dbReference type="CDD" id="cd06558">
    <property type="entry name" value="crotonase-like"/>
    <property type="match status" value="1"/>
</dbReference>
<dbReference type="InterPro" id="IPR032259">
    <property type="entry name" value="HIBYL-CoA-H"/>
</dbReference>
<organism evidence="5 6">
    <name type="scientific">Methyloceanibacter marginalis</name>
    <dbReference type="NCBI Taxonomy" id="1774971"/>
    <lineage>
        <taxon>Bacteria</taxon>
        <taxon>Pseudomonadati</taxon>
        <taxon>Pseudomonadota</taxon>
        <taxon>Alphaproteobacteria</taxon>
        <taxon>Hyphomicrobiales</taxon>
        <taxon>Hyphomicrobiaceae</taxon>
        <taxon>Methyloceanibacter</taxon>
    </lineage>
</organism>
<dbReference type="NCBIfam" id="NF004127">
    <property type="entry name" value="PRK05617.1"/>
    <property type="match status" value="1"/>
</dbReference>
<proteinExistence type="predicted"/>
<dbReference type="Gene3D" id="3.90.226.10">
    <property type="entry name" value="2-enoyl-CoA Hydratase, Chain A, domain 1"/>
    <property type="match status" value="1"/>
</dbReference>
<dbReference type="SUPFAM" id="SSF52096">
    <property type="entry name" value="ClpP/crotonase"/>
    <property type="match status" value="1"/>
</dbReference>
<sequence>MSEALGITFKENDRAGIVTLDRPDRLNALTREMFDALSANYRRWAPAPHIYGVVMESSHPTVFCSGGDLKVLTPTSQGATDTIREFYRAAYSHVWVLEKFIRPNVPLINGLAFGGGVGISLLGTHCVAGEGYRFAMPQVGIGFLPDIGGTYFLPRLFGWMGTYLALTGASIGPADAHRLRLVSHYIPSAQFGTIKEALADNHPIDRLLDGLHRDPGEGDLVRHTPMIDRAFSAGSVEEILARLDAEDGEDEPWARETAAELRKKSPTSLKIAFKQMQVGNGLTLAEALKLEFRLASHLVTTHDFREGIDVRIAGKGRAPDWQPATLEEVDDREIERLFSTQVEGELELDERQPGP</sequence>